<sequence length="240" mass="26042">MRITTPRGVRLAAEVHGNGPSVVVMAHGFCSDRHSRGRFDRLARDFTGIGLSVVTFDFSGCGESDDDVITLAHEVEDLRAVIAYVRAEGATDIALHGHSLGGSVCLSAYDEGITTIVTTGGATGAMHYDWTQIYTVEQLQEITRSGFTQDGRHVISQQTLDDFAQRDQHALLDPVKAPILLIHGDSDPEERQLLALSRQATLPPGSRLEVVEGAGHSFDGHMDEVSALALDWYATHLRLP</sequence>
<keyword evidence="3" id="KW-1185">Reference proteome</keyword>
<protein>
    <submittedName>
        <fullName evidence="2">Alpha/beta hydrolase family protein</fullName>
        <ecNumber evidence="2">3.4.-.-</ecNumber>
    </submittedName>
</protein>
<dbReference type="Pfam" id="PF12697">
    <property type="entry name" value="Abhydrolase_6"/>
    <property type="match status" value="1"/>
</dbReference>
<evidence type="ECO:0000313" key="3">
    <source>
        <dbReference type="Proteomes" id="UP001597045"/>
    </source>
</evidence>
<gene>
    <name evidence="2" type="ORF">ACFQ1S_11325</name>
</gene>
<dbReference type="GO" id="GO:0016787">
    <property type="term" value="F:hydrolase activity"/>
    <property type="evidence" value="ECO:0007669"/>
    <property type="project" value="UniProtKB-KW"/>
</dbReference>
<proteinExistence type="predicted"/>
<accession>A0ABW3M603</accession>
<dbReference type="PANTHER" id="PTHR43689:SF8">
    <property type="entry name" value="ALPHA_BETA-HYDROLASES SUPERFAMILY PROTEIN"/>
    <property type="match status" value="1"/>
</dbReference>
<keyword evidence="2" id="KW-0378">Hydrolase</keyword>
<evidence type="ECO:0000313" key="2">
    <source>
        <dbReference type="EMBL" id="MFD1046111.1"/>
    </source>
</evidence>
<name>A0ABW3M603_9PSEU</name>
<evidence type="ECO:0000259" key="1">
    <source>
        <dbReference type="Pfam" id="PF12697"/>
    </source>
</evidence>
<dbReference type="PANTHER" id="PTHR43689">
    <property type="entry name" value="HYDROLASE"/>
    <property type="match status" value="1"/>
</dbReference>
<dbReference type="EMBL" id="JBHTIS010000526">
    <property type="protein sequence ID" value="MFD1046111.1"/>
    <property type="molecule type" value="Genomic_DNA"/>
</dbReference>
<dbReference type="InterPro" id="IPR000073">
    <property type="entry name" value="AB_hydrolase_1"/>
</dbReference>
<organism evidence="2 3">
    <name type="scientific">Kibdelosporangium lantanae</name>
    <dbReference type="NCBI Taxonomy" id="1497396"/>
    <lineage>
        <taxon>Bacteria</taxon>
        <taxon>Bacillati</taxon>
        <taxon>Actinomycetota</taxon>
        <taxon>Actinomycetes</taxon>
        <taxon>Pseudonocardiales</taxon>
        <taxon>Pseudonocardiaceae</taxon>
        <taxon>Kibdelosporangium</taxon>
    </lineage>
</organism>
<feature type="domain" description="AB hydrolase-1" evidence="1">
    <location>
        <begin position="23"/>
        <end position="227"/>
    </location>
</feature>
<dbReference type="SUPFAM" id="SSF53474">
    <property type="entry name" value="alpha/beta-Hydrolases"/>
    <property type="match status" value="1"/>
</dbReference>
<reference evidence="3" key="1">
    <citation type="journal article" date="2019" name="Int. J. Syst. Evol. Microbiol.">
        <title>The Global Catalogue of Microorganisms (GCM) 10K type strain sequencing project: providing services to taxonomists for standard genome sequencing and annotation.</title>
        <authorList>
            <consortium name="The Broad Institute Genomics Platform"/>
            <consortium name="The Broad Institute Genome Sequencing Center for Infectious Disease"/>
            <person name="Wu L."/>
            <person name="Ma J."/>
        </authorList>
    </citation>
    <scope>NUCLEOTIDE SEQUENCE [LARGE SCALE GENOMIC DNA]</scope>
    <source>
        <strain evidence="3">JCM 31486</strain>
    </source>
</reference>
<comment type="caution">
    <text evidence="2">The sequence shown here is derived from an EMBL/GenBank/DDBJ whole genome shotgun (WGS) entry which is preliminary data.</text>
</comment>
<dbReference type="InterPro" id="IPR029058">
    <property type="entry name" value="AB_hydrolase_fold"/>
</dbReference>
<dbReference type="Gene3D" id="3.40.50.1820">
    <property type="entry name" value="alpha/beta hydrolase"/>
    <property type="match status" value="1"/>
</dbReference>
<dbReference type="EC" id="3.4.-.-" evidence="2"/>
<dbReference type="Proteomes" id="UP001597045">
    <property type="component" value="Unassembled WGS sequence"/>
</dbReference>